<dbReference type="Gene3D" id="3.30.1490.20">
    <property type="entry name" value="ATP-grasp fold, A domain"/>
    <property type="match status" value="1"/>
</dbReference>
<dbReference type="GO" id="GO:0046872">
    <property type="term" value="F:metal ion binding"/>
    <property type="evidence" value="ECO:0007669"/>
    <property type="project" value="InterPro"/>
</dbReference>
<evidence type="ECO:0000259" key="2">
    <source>
        <dbReference type="PROSITE" id="PS50975"/>
    </source>
</evidence>
<feature type="domain" description="ATP-grasp" evidence="2">
    <location>
        <begin position="106"/>
        <end position="178"/>
    </location>
</feature>
<evidence type="ECO:0000313" key="3">
    <source>
        <dbReference type="EMBL" id="SDP23427.1"/>
    </source>
</evidence>
<keyword evidence="1" id="KW-0547">Nucleotide-binding</keyword>
<dbReference type="RefSeq" id="WP_197674808.1">
    <property type="nucleotide sequence ID" value="NZ_LT629711.1"/>
</dbReference>
<sequence>MAKTQEHLIGLLLGAEGDWPRAFETLAGRLGVLTGPDGANHRVTTERVSIEPFNLRDKPRHDLVIDRLAYWYYHPREWLKKVALMDDVYLLNSPFTFQSMEKHSAYCALLRLGMHVPDTVLVPYKNPVDNVRWAYTSERYNKPFDLEEIAEQLGYPLFMKPFDGGGWRGVSQVKNAQDLRSAYDDSGEMLMHLQASVADFEVFARALTIGPETMVMKFQPDEPMHNRYAVEHGFLSEGVGTEAVTIAQTVNAFFRWEFNSCEMLVKDGVVYPIDYANACPDVAVTSLHYYFPWAMKALLKWSVFCVATGRKARTQVDTDPWFRVADDEGLDYGGKLAAYQGLADSHFDTDRYREFCDAALPHIDEMVLEWVDSDDFRDLLTETIRATYPQHEWDKFEGHFGGLTRMWVSDETSRLGRGRSAVDETVVSGPAPAVVAD</sequence>
<dbReference type="SUPFAM" id="SSF56059">
    <property type="entry name" value="Glutathione synthetase ATP-binding domain-like"/>
    <property type="match status" value="1"/>
</dbReference>
<dbReference type="STRING" id="443156.SAMN04489867_1811"/>
<dbReference type="InterPro" id="IPR011761">
    <property type="entry name" value="ATP-grasp"/>
</dbReference>
<proteinExistence type="predicted"/>
<evidence type="ECO:0000256" key="1">
    <source>
        <dbReference type="PROSITE-ProRule" id="PRU00409"/>
    </source>
</evidence>
<dbReference type="InterPro" id="IPR013815">
    <property type="entry name" value="ATP_grasp_subdomain_1"/>
</dbReference>
<dbReference type="AlphaFoldDB" id="A0A1H0R1S1"/>
<dbReference type="Proteomes" id="UP000199077">
    <property type="component" value="Chromosome I"/>
</dbReference>
<dbReference type="EMBL" id="LT629711">
    <property type="protein sequence ID" value="SDP23427.1"/>
    <property type="molecule type" value="Genomic_DNA"/>
</dbReference>
<keyword evidence="1" id="KW-0067">ATP-binding</keyword>
<reference evidence="4" key="1">
    <citation type="submission" date="2016-10" db="EMBL/GenBank/DDBJ databases">
        <authorList>
            <person name="Varghese N."/>
            <person name="Submissions S."/>
        </authorList>
    </citation>
    <scope>NUCLEOTIDE SEQUENCE [LARGE SCALE GENOMIC DNA]</scope>
    <source>
        <strain evidence="4">DSM 22329</strain>
    </source>
</reference>
<organism evidence="3 4">
    <name type="scientific">Pedococcus dokdonensis</name>
    <dbReference type="NCBI Taxonomy" id="443156"/>
    <lineage>
        <taxon>Bacteria</taxon>
        <taxon>Bacillati</taxon>
        <taxon>Actinomycetota</taxon>
        <taxon>Actinomycetes</taxon>
        <taxon>Micrococcales</taxon>
        <taxon>Intrasporangiaceae</taxon>
        <taxon>Pedococcus</taxon>
    </lineage>
</organism>
<dbReference type="GO" id="GO:0005524">
    <property type="term" value="F:ATP binding"/>
    <property type="evidence" value="ECO:0007669"/>
    <property type="project" value="UniProtKB-UniRule"/>
</dbReference>
<dbReference type="PROSITE" id="PS50975">
    <property type="entry name" value="ATP_GRASP"/>
    <property type="match status" value="1"/>
</dbReference>
<protein>
    <recommendedName>
        <fullName evidence="2">ATP-grasp domain-containing protein</fullName>
    </recommendedName>
</protein>
<gene>
    <name evidence="3" type="ORF">SAMN04489867_1811</name>
</gene>
<accession>A0A1H0R1S1</accession>
<evidence type="ECO:0000313" key="4">
    <source>
        <dbReference type="Proteomes" id="UP000199077"/>
    </source>
</evidence>
<keyword evidence="4" id="KW-1185">Reference proteome</keyword>
<name>A0A1H0R1S1_9MICO</name>